<dbReference type="InterPro" id="IPR012337">
    <property type="entry name" value="RNaseH-like_sf"/>
</dbReference>
<dbReference type="SUPFAM" id="SSF53098">
    <property type="entry name" value="Ribonuclease H-like"/>
    <property type="match status" value="1"/>
</dbReference>
<dbReference type="PROSITE" id="PS50994">
    <property type="entry name" value="INTEGRASE"/>
    <property type="match status" value="1"/>
</dbReference>
<dbReference type="InterPro" id="IPR036397">
    <property type="entry name" value="RNaseH_sf"/>
</dbReference>
<dbReference type="OMA" id="HAPREEN"/>
<protein>
    <submittedName>
        <fullName evidence="3">Gag/pol/env polyprotein, putative</fullName>
    </submittedName>
</protein>
<feature type="domain" description="Integrase catalytic" evidence="2">
    <location>
        <begin position="458"/>
        <end position="620"/>
    </location>
</feature>
<dbReference type="PANTHER" id="PTHR37984:SF5">
    <property type="entry name" value="PROTEIN NYNRIN-LIKE"/>
    <property type="match status" value="1"/>
</dbReference>
<keyword evidence="4" id="KW-1185">Reference proteome</keyword>
<evidence type="ECO:0000313" key="3">
    <source>
        <dbReference type="EMBL" id="EER09708.1"/>
    </source>
</evidence>
<evidence type="ECO:0000259" key="2">
    <source>
        <dbReference type="PROSITE" id="PS50994"/>
    </source>
</evidence>
<dbReference type="InParanoid" id="C5L0Q6"/>
<feature type="compositionally biased region" description="Polar residues" evidence="1">
    <location>
        <begin position="316"/>
        <end position="325"/>
    </location>
</feature>
<gene>
    <name evidence="3" type="ORF">Pmar_PMAR022145</name>
</gene>
<organism evidence="4">
    <name type="scientific">Perkinsus marinus (strain ATCC 50983 / TXsc)</name>
    <dbReference type="NCBI Taxonomy" id="423536"/>
    <lineage>
        <taxon>Eukaryota</taxon>
        <taxon>Sar</taxon>
        <taxon>Alveolata</taxon>
        <taxon>Perkinsozoa</taxon>
        <taxon>Perkinsea</taxon>
        <taxon>Perkinsida</taxon>
        <taxon>Perkinsidae</taxon>
        <taxon>Perkinsus</taxon>
    </lineage>
</organism>
<feature type="compositionally biased region" description="Low complexity" evidence="1">
    <location>
        <begin position="336"/>
        <end position="348"/>
    </location>
</feature>
<dbReference type="InterPro" id="IPR001584">
    <property type="entry name" value="Integrase_cat-core"/>
</dbReference>
<accession>C5L0Q6</accession>
<evidence type="ECO:0000313" key="4">
    <source>
        <dbReference type="Proteomes" id="UP000007800"/>
    </source>
</evidence>
<dbReference type="AlphaFoldDB" id="C5L0Q6"/>
<dbReference type="InterPro" id="IPR043502">
    <property type="entry name" value="DNA/RNA_pol_sf"/>
</dbReference>
<dbReference type="InterPro" id="IPR050951">
    <property type="entry name" value="Retrovirus_Pol_polyprotein"/>
</dbReference>
<dbReference type="EMBL" id="GG678123">
    <property type="protein sequence ID" value="EER09708.1"/>
    <property type="molecule type" value="Genomic_DNA"/>
</dbReference>
<dbReference type="PANTHER" id="PTHR37984">
    <property type="entry name" value="PROTEIN CBG26694"/>
    <property type="match status" value="1"/>
</dbReference>
<proteinExistence type="predicted"/>
<dbReference type="RefSeq" id="XP_002777913.1">
    <property type="nucleotide sequence ID" value="XM_002777867.1"/>
</dbReference>
<dbReference type="SUPFAM" id="SSF56672">
    <property type="entry name" value="DNA/RNA polymerases"/>
    <property type="match status" value="1"/>
</dbReference>
<name>C5L0Q6_PERM5</name>
<evidence type="ECO:0000256" key="1">
    <source>
        <dbReference type="SAM" id="MobiDB-lite"/>
    </source>
</evidence>
<dbReference type="Gene3D" id="1.10.340.70">
    <property type="match status" value="1"/>
</dbReference>
<feature type="region of interest" description="Disordered" evidence="1">
    <location>
        <begin position="300"/>
        <end position="349"/>
    </location>
</feature>
<reference evidence="3 4" key="1">
    <citation type="submission" date="2008-07" db="EMBL/GenBank/DDBJ databases">
        <authorList>
            <person name="El-Sayed N."/>
            <person name="Caler E."/>
            <person name="Inman J."/>
            <person name="Amedeo P."/>
            <person name="Hass B."/>
            <person name="Wortman J."/>
        </authorList>
    </citation>
    <scope>NUCLEOTIDE SEQUENCE [LARGE SCALE GENOMIC DNA]</scope>
    <source>
        <strain evidence="4">ATCC 50983 / TXsc</strain>
    </source>
</reference>
<sequence>MPSAAHPIPVLGIEVIDNGESLRYPSKPVDSILNKSLDSPLTSSGSLGLLGTLLQEPDFFDFHIIPAKNLLVGLISKARAVLDHTWSTPIPTDVQTLIRAWVDYLREHPPQAIPRRIHTDHALDIYVDASKTMVAYEVRQFDRPILRGQLTLTKSQRNLHINALELLGIYYALARIRLLEFDTRMQFNDVRVYCDSLTAVAIARDRRVPGGLHEALTRKYLELIIGVSGTRQVTYTHISGHANYADSGTRSTLVDDILSVREKYNSVDNKQATPDLTAFPVRKRADAFDDDSIGRRVRLRHSAARPVPSEPPTYQAHGQTLPASRSTDDLPPSVQPSPTSSLAPTTSKTTDDLPCTRLIDYAFKRLPDELLRRLEDLPLLDGFKQVVDADLQQILVDLYHSTYHEGIYATYARIKKLYSWPNMLDKISATTKSCLSCAKLLTHAGDLSWKQRPSPQALPSTPFTHLALDVHGPYFNTYYVLTCTCKLTTYLICRALPTAPLASDVIDLLNNITCVYGIVPTAIRTDNGTIFHKAASQLTHVSWEFTPTYASASNGQIERKHRDLARFLRLGFLQAAPPVVTCPDPHYWTHLVQVATMRVNLLVIPSAHSLCARDLVYNFPAHDLVSLTCYPPVPDKETIWRQHRQQALDRSLSQIPVSRRQIPLQPGMPILLREYQPRKDQPRWSDPIEIKELLGDNRLLLTDGRHVHSKNVKLLPRTNDEFNDDDDFFTDDE</sequence>
<dbReference type="GO" id="GO:0015074">
    <property type="term" value="P:DNA integration"/>
    <property type="evidence" value="ECO:0007669"/>
    <property type="project" value="InterPro"/>
</dbReference>
<dbReference type="GeneID" id="9087216"/>
<dbReference type="Pfam" id="PF17921">
    <property type="entry name" value="Integrase_H2C2"/>
    <property type="match status" value="1"/>
</dbReference>
<dbReference type="OrthoDB" id="429386at2759"/>
<dbReference type="Proteomes" id="UP000007800">
    <property type="component" value="Unassembled WGS sequence"/>
</dbReference>
<dbReference type="InterPro" id="IPR041588">
    <property type="entry name" value="Integrase_H2C2"/>
</dbReference>
<dbReference type="GO" id="GO:0003676">
    <property type="term" value="F:nucleic acid binding"/>
    <property type="evidence" value="ECO:0007669"/>
    <property type="project" value="InterPro"/>
</dbReference>
<dbReference type="Gene3D" id="3.30.420.10">
    <property type="entry name" value="Ribonuclease H-like superfamily/Ribonuclease H"/>
    <property type="match status" value="1"/>
</dbReference>